<gene>
    <name evidence="12" type="ORF">GCM10010470_27710</name>
</gene>
<organism evidence="12 13">
    <name type="scientific">Saccharopolyspora taberi</name>
    <dbReference type="NCBI Taxonomy" id="60895"/>
    <lineage>
        <taxon>Bacteria</taxon>
        <taxon>Bacillati</taxon>
        <taxon>Actinomycetota</taxon>
        <taxon>Actinomycetes</taxon>
        <taxon>Pseudonocardiales</taxon>
        <taxon>Pseudonocardiaceae</taxon>
        <taxon>Saccharopolyspora</taxon>
    </lineage>
</organism>
<dbReference type="Gene3D" id="1.10.3810.10">
    <property type="entry name" value="Biosynthetic peptidoglycan transglycosylase-like"/>
    <property type="match status" value="1"/>
</dbReference>
<evidence type="ECO:0000259" key="10">
    <source>
        <dbReference type="Pfam" id="PF00905"/>
    </source>
</evidence>
<evidence type="ECO:0000256" key="4">
    <source>
        <dbReference type="ARBA" id="ARBA00022679"/>
    </source>
</evidence>
<evidence type="ECO:0000256" key="1">
    <source>
        <dbReference type="ARBA" id="ARBA00022645"/>
    </source>
</evidence>
<evidence type="ECO:0000256" key="2">
    <source>
        <dbReference type="ARBA" id="ARBA00022670"/>
    </source>
</evidence>
<feature type="chain" id="PRO_5045392419" evidence="9">
    <location>
        <begin position="25"/>
        <end position="628"/>
    </location>
</feature>
<feature type="domain" description="Penicillin-binding protein transpeptidase" evidence="10">
    <location>
        <begin position="321"/>
        <end position="573"/>
    </location>
</feature>
<dbReference type="Pfam" id="PF00905">
    <property type="entry name" value="Transpeptidase"/>
    <property type="match status" value="1"/>
</dbReference>
<dbReference type="PANTHER" id="PTHR32282">
    <property type="entry name" value="BINDING PROTEIN TRANSPEPTIDASE, PUTATIVE-RELATED"/>
    <property type="match status" value="1"/>
</dbReference>
<evidence type="ECO:0000256" key="5">
    <source>
        <dbReference type="ARBA" id="ARBA00022801"/>
    </source>
</evidence>
<evidence type="ECO:0000256" key="7">
    <source>
        <dbReference type="ARBA" id="ARBA00034000"/>
    </source>
</evidence>
<proteinExistence type="predicted"/>
<dbReference type="InterPro" id="IPR023346">
    <property type="entry name" value="Lysozyme-like_dom_sf"/>
</dbReference>
<dbReference type="InterPro" id="IPR001460">
    <property type="entry name" value="PCN-bd_Tpept"/>
</dbReference>
<evidence type="ECO:0000313" key="12">
    <source>
        <dbReference type="EMBL" id="GAA2791359.1"/>
    </source>
</evidence>
<dbReference type="SUPFAM" id="SSF56601">
    <property type="entry name" value="beta-lactamase/transpeptidase-like"/>
    <property type="match status" value="1"/>
</dbReference>
<comment type="catalytic activity">
    <reaction evidence="7">
        <text>Preferential cleavage: (Ac)2-L-Lys-D-Ala-|-D-Ala. Also transpeptidation of peptidyl-alanyl moieties that are N-acyl substituents of D-alanine.</text>
        <dbReference type="EC" id="3.4.16.4"/>
    </reaction>
</comment>
<dbReference type="InterPro" id="IPR012338">
    <property type="entry name" value="Beta-lactam/transpept-like"/>
</dbReference>
<dbReference type="InterPro" id="IPR001264">
    <property type="entry name" value="Glyco_trans_51"/>
</dbReference>
<dbReference type="Gene3D" id="3.40.710.10">
    <property type="entry name" value="DD-peptidase/beta-lactamase superfamily"/>
    <property type="match status" value="1"/>
</dbReference>
<keyword evidence="3" id="KW-0328">Glycosyltransferase</keyword>
<keyword evidence="5" id="KW-0378">Hydrolase</keyword>
<evidence type="ECO:0000256" key="9">
    <source>
        <dbReference type="SAM" id="SignalP"/>
    </source>
</evidence>
<evidence type="ECO:0000256" key="3">
    <source>
        <dbReference type="ARBA" id="ARBA00022676"/>
    </source>
</evidence>
<name>A0ABN3VDI9_9PSEU</name>
<dbReference type="Pfam" id="PF00912">
    <property type="entry name" value="Transgly"/>
    <property type="match status" value="1"/>
</dbReference>
<dbReference type="PANTHER" id="PTHR32282:SF34">
    <property type="entry name" value="PENICILLIN-BINDING PROTEIN 1A"/>
    <property type="match status" value="1"/>
</dbReference>
<keyword evidence="4" id="KW-0808">Transferase</keyword>
<reference evidence="12 13" key="1">
    <citation type="journal article" date="2019" name="Int. J. Syst. Evol. Microbiol.">
        <title>The Global Catalogue of Microorganisms (GCM) 10K type strain sequencing project: providing services to taxonomists for standard genome sequencing and annotation.</title>
        <authorList>
            <consortium name="The Broad Institute Genomics Platform"/>
            <consortium name="The Broad Institute Genome Sequencing Center for Infectious Disease"/>
            <person name="Wu L."/>
            <person name="Ma J."/>
        </authorList>
    </citation>
    <scope>NUCLEOTIDE SEQUENCE [LARGE SCALE GENOMIC DNA]</scope>
    <source>
        <strain evidence="12 13">JCM 9383</strain>
    </source>
</reference>
<comment type="caution">
    <text evidence="12">The sequence shown here is derived from an EMBL/GenBank/DDBJ whole genome shotgun (WGS) entry which is preliminary data.</text>
</comment>
<keyword evidence="1" id="KW-0121">Carboxypeptidase</keyword>
<protein>
    <submittedName>
        <fullName evidence="12">Transglycosylase domain-containing protein</fullName>
    </submittedName>
</protein>
<feature type="domain" description="Glycosyl transferase family 51" evidence="11">
    <location>
        <begin position="58"/>
        <end position="228"/>
    </location>
</feature>
<evidence type="ECO:0000313" key="13">
    <source>
        <dbReference type="Proteomes" id="UP001500979"/>
    </source>
</evidence>
<keyword evidence="13" id="KW-1185">Reference proteome</keyword>
<accession>A0ABN3VDI9</accession>
<dbReference type="PROSITE" id="PS51257">
    <property type="entry name" value="PROKAR_LIPOPROTEIN"/>
    <property type="match status" value="1"/>
</dbReference>
<dbReference type="InterPro" id="IPR050396">
    <property type="entry name" value="Glycosyltr_51/Transpeptidase"/>
</dbReference>
<dbReference type="EMBL" id="BAAAUX010000013">
    <property type="protein sequence ID" value="GAA2791359.1"/>
    <property type="molecule type" value="Genomic_DNA"/>
</dbReference>
<dbReference type="SUPFAM" id="SSF53955">
    <property type="entry name" value="Lysozyme-like"/>
    <property type="match status" value="1"/>
</dbReference>
<evidence type="ECO:0000256" key="8">
    <source>
        <dbReference type="ARBA" id="ARBA00049902"/>
    </source>
</evidence>
<comment type="catalytic activity">
    <reaction evidence="8">
        <text>[GlcNAc-(1-&gt;4)-Mur2Ac(oyl-L-Ala-gamma-D-Glu-L-Lys-D-Ala-D-Ala)](n)-di-trans,octa-cis-undecaprenyl diphosphate + beta-D-GlcNAc-(1-&gt;4)-Mur2Ac(oyl-L-Ala-gamma-D-Glu-L-Lys-D-Ala-D-Ala)-di-trans,octa-cis-undecaprenyl diphosphate = [GlcNAc-(1-&gt;4)-Mur2Ac(oyl-L-Ala-gamma-D-Glu-L-Lys-D-Ala-D-Ala)](n+1)-di-trans,octa-cis-undecaprenyl diphosphate + di-trans,octa-cis-undecaprenyl diphosphate + H(+)</text>
        <dbReference type="Rhea" id="RHEA:23708"/>
        <dbReference type="Rhea" id="RHEA-COMP:9602"/>
        <dbReference type="Rhea" id="RHEA-COMP:9603"/>
        <dbReference type="ChEBI" id="CHEBI:15378"/>
        <dbReference type="ChEBI" id="CHEBI:58405"/>
        <dbReference type="ChEBI" id="CHEBI:60033"/>
        <dbReference type="ChEBI" id="CHEBI:78435"/>
        <dbReference type="EC" id="2.4.99.28"/>
    </reaction>
</comment>
<keyword evidence="6" id="KW-0511">Multifunctional enzyme</keyword>
<dbReference type="Proteomes" id="UP001500979">
    <property type="component" value="Unassembled WGS sequence"/>
</dbReference>
<evidence type="ECO:0000259" key="11">
    <source>
        <dbReference type="Pfam" id="PF00912"/>
    </source>
</evidence>
<sequence length="628" mass="67375">MRRFRRVCLFGLLGLVLACTGAFAVGYAVWEVPDPQVVADGTQQSIVLTYADGGEMTRIVPDSGNRTMIRDLDEVSLPMRNATLAAEDASFYTNGGFDPLGIARAAYAQATNSPGGGSTMTQQYVKLATGDDEHTYTRKFKEIVLAAKMTNQLPKDEIFKAYLNTAYYGRGAWGIHAAANAYFGKLPRDLDSSESAVLAGMVQKPVENDPRVNPAAAEKRWTYVADQLLANRLIAPAERDGMRIPATRERFAWRGEQMSGPLYHIRERVLEELERAGISSQDLHRNGNTIVTSIDRDAQRAAEEAVAEMNRDQPQNLRSALVAIEPATGGIRAYHSGDRQIGGFDWARAAQSPGAAIQPFVAAAGLMRGHGLDETYNGGSPQEIQGATYRNSGPGCAERCTVRAAMTESAETAFVNMAAKFGPVAVVDAARRAGLDLDVGDSAPGLAAGTGDYPASTVGVARGYATLAAGGVVREPHFVRKVLDSNGNEVRSFDSPAYDAFSRDHAESEQVAADVTESLRWGAAEGGVSIPDRPLAVKTGIAQFGGSPDKALTAWTAGYTPQIAAAVSISASDAGGRPQPMLRTGDRLPSGIWERFMEAYLRDKPVEHFPERTPVTSYAPRAPMPVDR</sequence>
<dbReference type="RefSeq" id="WP_344680052.1">
    <property type="nucleotide sequence ID" value="NZ_BAAAUX010000013.1"/>
</dbReference>
<dbReference type="InterPro" id="IPR036950">
    <property type="entry name" value="PBP_transglycosylase"/>
</dbReference>
<keyword evidence="2" id="KW-0645">Protease</keyword>
<feature type="signal peptide" evidence="9">
    <location>
        <begin position="1"/>
        <end position="24"/>
    </location>
</feature>
<keyword evidence="9" id="KW-0732">Signal</keyword>
<evidence type="ECO:0000256" key="6">
    <source>
        <dbReference type="ARBA" id="ARBA00023268"/>
    </source>
</evidence>